<name>A0A494WT04_CLOS5</name>
<dbReference type="EMBL" id="CP036170">
    <property type="protein sequence ID" value="QBF75191.1"/>
    <property type="molecule type" value="Genomic_DNA"/>
</dbReference>
<gene>
    <name evidence="1" type="ORF">HDCHBGLK_02600</name>
</gene>
<dbReference type="RefSeq" id="WP_039909416.1">
    <property type="nucleotide sequence ID" value="NZ_CP036170.1"/>
</dbReference>
<evidence type="ECO:0000313" key="2">
    <source>
        <dbReference type="Proteomes" id="UP000289664"/>
    </source>
</evidence>
<dbReference type="GeneID" id="62696794"/>
<dbReference type="AlphaFoldDB" id="A0A494WT04"/>
<dbReference type="OrthoDB" id="1077085at2"/>
<keyword evidence="2" id="KW-1185">Reference proteome</keyword>
<reference evidence="1 2" key="1">
    <citation type="journal article" date="2019" name="Appl. Environ. Microbiol.">
        <title>Clostridium scindens ATCC 35704: integration of nutritional requirements, the complete genome sequence, and global transcriptional responses to bile acids.</title>
        <authorList>
            <person name="Devendran S."/>
            <person name="Shrestha R."/>
            <person name="Alves J.M.P."/>
            <person name="Wolf P.G."/>
            <person name="Ly L."/>
            <person name="Hernandez A.G."/>
            <person name="Mendez-Garcia C."/>
            <person name="Inboden A."/>
            <person name="Wiley J."/>
            <person name="Paul O."/>
            <person name="Allen A."/>
            <person name="Springer E."/>
            <person name="Wright C.L."/>
            <person name="Fields C.J."/>
            <person name="Daniel S.L."/>
            <person name="Ridlon J.M."/>
        </authorList>
    </citation>
    <scope>NUCLEOTIDE SEQUENCE [LARGE SCALE GENOMIC DNA]</scope>
    <source>
        <strain evidence="1 2">ATCC 35704</strain>
    </source>
</reference>
<dbReference type="KEGG" id="csci:HDCHBGLK_02600"/>
<organism evidence="1 2">
    <name type="scientific">Clostridium scindens (strain ATCC 35704 / DSM 5676 / VPI 13733 / 19)</name>
    <dbReference type="NCBI Taxonomy" id="411468"/>
    <lineage>
        <taxon>Bacteria</taxon>
        <taxon>Bacillati</taxon>
        <taxon>Bacillota</taxon>
        <taxon>Clostridia</taxon>
        <taxon>Lachnospirales</taxon>
        <taxon>Lachnospiraceae</taxon>
    </lineage>
</organism>
<accession>A0A494WT04</accession>
<sequence>MPTVLTSSQQTFVDITDQRKLSAYITSNLPKSQIEDPNVLPHTYAPDWASTPLTLTPVVFLDQTNLALDASGLTISWKRKEGNGAEAALTSGESVSKGVLTVNANKLAAATSGMLTYFCYISYYDSETKNTVNISADITYTLIRNAQNAKLAYLSADTYVFKYDSNSSLVGAKQATLTAQVQGVTITAWQYKDSTGAWKDYPTTPDNASISGGTLVVKPDHAVFFNGVAQIKLATDDPDVYDTTSLTKIYDGSQGEPGAAGTGGLSVILGNEAQNIACTSGGLVAAATEITIPFMGYLGIAQVACTCTVGALPSGVTVKSNTAATASKAGSVVLTFAANATLGGATVLNGTIDLTFTMSGASVVKKFAWTKSNKGSNGASGANAIVFSVYAPEGTVVINQSGSLALAAVGYDGASEITTGATYQWAKYTGGEWEDISDETSSTLSVSGADIVNIQSYRCTLTYKGNTYEDVITVEDKSDPYVSEMLSIGGFTVKNNLGGVVPYVIVRTNQKEVDPLLGSISETAPSNPKEGDFWYQVDHSAQTVTLMKYSGSAWAVATEKQSLTYTWYAQDKDGHAAEFDKAGKVIYLSAADIDSILTLQCDVSN</sequence>
<dbReference type="Proteomes" id="UP000289664">
    <property type="component" value="Chromosome"/>
</dbReference>
<protein>
    <submittedName>
        <fullName evidence="1">Uncharacterized protein</fullName>
    </submittedName>
</protein>
<proteinExistence type="predicted"/>
<evidence type="ECO:0000313" key="1">
    <source>
        <dbReference type="EMBL" id="QBF75191.1"/>
    </source>
</evidence>